<comment type="caution">
    <text evidence="1">The sequence shown here is derived from an EMBL/GenBank/DDBJ whole genome shotgun (WGS) entry which is preliminary data.</text>
</comment>
<dbReference type="PANTHER" id="PTHR36529">
    <property type="entry name" value="SLL1095 PROTEIN"/>
    <property type="match status" value="1"/>
</dbReference>
<dbReference type="InterPro" id="IPR018641">
    <property type="entry name" value="Trfase_1_rSAM/seldom-assoc"/>
</dbReference>
<dbReference type="PANTHER" id="PTHR36529:SF1">
    <property type="entry name" value="GLYCOSYLTRANSFERASE"/>
    <property type="match status" value="1"/>
</dbReference>
<gene>
    <name evidence="1" type="ORF">GCM10007418_16220</name>
</gene>
<evidence type="ECO:0008006" key="3">
    <source>
        <dbReference type="Google" id="ProtNLM"/>
    </source>
</evidence>
<evidence type="ECO:0000313" key="1">
    <source>
        <dbReference type="EMBL" id="GGC97582.1"/>
    </source>
</evidence>
<sequence length="205" mass="22295">MTVRPLIIFAKAPVPGQVKTRLIPALGPEGACALYEKLLRHTLEKTRNWPGERLLYCAPDTTHPVIQSLAHEHQLTLRQQQGGDLGERMANAHADHPNGALLIGTDCPLLDCAHLHAANQALAQHDIAIIPSEDGGYVLIGQRVPHITPFNNMTWSHADVLTDTQERVTGAGLTLWLGATLWDLDEPEDLQRLAAAGISTELALS</sequence>
<dbReference type="NCBIfam" id="TIGR04282">
    <property type="entry name" value="glyco_like_cofC"/>
    <property type="match status" value="1"/>
</dbReference>
<dbReference type="EMBL" id="BMFF01000003">
    <property type="protein sequence ID" value="GGC97582.1"/>
    <property type="molecule type" value="Genomic_DNA"/>
</dbReference>
<proteinExistence type="predicted"/>
<keyword evidence="2" id="KW-1185">Reference proteome</keyword>
<dbReference type="Pfam" id="PF09837">
    <property type="entry name" value="DUF2064"/>
    <property type="match status" value="1"/>
</dbReference>
<accession>A0ABQ1PI39</accession>
<dbReference type="RefSeq" id="WP_150278587.1">
    <property type="nucleotide sequence ID" value="NZ_BMFF01000003.1"/>
</dbReference>
<evidence type="ECO:0000313" key="2">
    <source>
        <dbReference type="Proteomes" id="UP000638188"/>
    </source>
</evidence>
<reference evidence="2" key="1">
    <citation type="journal article" date="2019" name="Int. J. Syst. Evol. Microbiol.">
        <title>The Global Catalogue of Microorganisms (GCM) 10K type strain sequencing project: providing services to taxonomists for standard genome sequencing and annotation.</title>
        <authorList>
            <consortium name="The Broad Institute Genomics Platform"/>
            <consortium name="The Broad Institute Genome Sequencing Center for Infectious Disease"/>
            <person name="Wu L."/>
            <person name="Ma J."/>
        </authorList>
    </citation>
    <scope>NUCLEOTIDE SEQUENCE [LARGE SCALE GENOMIC DNA]</scope>
    <source>
        <strain evidence="2">CGMCC 1.12482</strain>
    </source>
</reference>
<name>A0ABQ1PI39_9GAMM</name>
<dbReference type="InterPro" id="IPR029044">
    <property type="entry name" value="Nucleotide-diphossugar_trans"/>
</dbReference>
<dbReference type="Proteomes" id="UP000638188">
    <property type="component" value="Unassembled WGS sequence"/>
</dbReference>
<organism evidence="1 2">
    <name type="scientific">Halopseudomonas salina</name>
    <dbReference type="NCBI Taxonomy" id="1323744"/>
    <lineage>
        <taxon>Bacteria</taxon>
        <taxon>Pseudomonadati</taxon>
        <taxon>Pseudomonadota</taxon>
        <taxon>Gammaproteobacteria</taxon>
        <taxon>Pseudomonadales</taxon>
        <taxon>Pseudomonadaceae</taxon>
        <taxon>Halopseudomonas</taxon>
    </lineage>
</organism>
<dbReference type="Gene3D" id="3.90.550.10">
    <property type="entry name" value="Spore Coat Polysaccharide Biosynthesis Protein SpsA, Chain A"/>
    <property type="match status" value="1"/>
</dbReference>
<protein>
    <recommendedName>
        <fullName evidence="3">Glycosyltransferase</fullName>
    </recommendedName>
</protein>
<dbReference type="SUPFAM" id="SSF53448">
    <property type="entry name" value="Nucleotide-diphospho-sugar transferases"/>
    <property type="match status" value="1"/>
</dbReference>